<name>A0A512E364_9PROT</name>
<evidence type="ECO:0000313" key="3">
    <source>
        <dbReference type="Proteomes" id="UP000321523"/>
    </source>
</evidence>
<keyword evidence="3" id="KW-1185">Reference proteome</keyword>
<evidence type="ECO:0000313" key="2">
    <source>
        <dbReference type="EMBL" id="GEO43147.1"/>
    </source>
</evidence>
<feature type="region of interest" description="Disordered" evidence="1">
    <location>
        <begin position="1"/>
        <end position="27"/>
    </location>
</feature>
<comment type="caution">
    <text evidence="2">The sequence shown here is derived from an EMBL/GenBank/DDBJ whole genome shotgun (WGS) entry which is preliminary data.</text>
</comment>
<reference evidence="2 3" key="1">
    <citation type="submission" date="2019-07" db="EMBL/GenBank/DDBJ databases">
        <title>Whole genome shotgun sequence of Skermanella aerolata NBRC 106429.</title>
        <authorList>
            <person name="Hosoyama A."/>
            <person name="Uohara A."/>
            <person name="Ohji S."/>
            <person name="Ichikawa N."/>
        </authorList>
    </citation>
    <scope>NUCLEOTIDE SEQUENCE [LARGE SCALE GENOMIC DNA]</scope>
    <source>
        <strain evidence="2 3">NBRC 106429</strain>
    </source>
</reference>
<sequence>MLHGSCCSPLRERVTKPQPTPGFDPAEPAIINKDGIPTGEVQEATVPVEPEKPADEITKWMLRVPAEVMAPVEKGAKKAYAKKSINTWFGEAAV</sequence>
<dbReference type="Proteomes" id="UP000321523">
    <property type="component" value="Unassembled WGS sequence"/>
</dbReference>
<dbReference type="EMBL" id="BJYZ01000064">
    <property type="protein sequence ID" value="GEO43147.1"/>
    <property type="molecule type" value="Genomic_DNA"/>
</dbReference>
<gene>
    <name evidence="2" type="ORF">SAE02_72950</name>
</gene>
<organism evidence="2 3">
    <name type="scientific">Skermanella aerolata</name>
    <dbReference type="NCBI Taxonomy" id="393310"/>
    <lineage>
        <taxon>Bacteria</taxon>
        <taxon>Pseudomonadati</taxon>
        <taxon>Pseudomonadota</taxon>
        <taxon>Alphaproteobacteria</taxon>
        <taxon>Rhodospirillales</taxon>
        <taxon>Azospirillaceae</taxon>
        <taxon>Skermanella</taxon>
    </lineage>
</organism>
<accession>A0A512E364</accession>
<protein>
    <submittedName>
        <fullName evidence="2">Uncharacterized protein</fullName>
    </submittedName>
</protein>
<evidence type="ECO:0000256" key="1">
    <source>
        <dbReference type="SAM" id="MobiDB-lite"/>
    </source>
</evidence>
<proteinExistence type="predicted"/>
<dbReference type="AlphaFoldDB" id="A0A512E364"/>